<comment type="caution">
    <text evidence="11">The sequence shown here is derived from an EMBL/GenBank/DDBJ whole genome shotgun (WGS) entry which is preliminary data.</text>
</comment>
<dbReference type="PANTHER" id="PTHR10410">
    <property type="entry name" value="EUKARYOTIC TRANSLATION INITIATION FACTOR 3 -RELATED"/>
    <property type="match status" value="1"/>
</dbReference>
<evidence type="ECO:0000259" key="10">
    <source>
        <dbReference type="PROSITE" id="PS50249"/>
    </source>
</evidence>
<dbReference type="CDD" id="cd08069">
    <property type="entry name" value="MPN_RPN11_CSN5"/>
    <property type="match status" value="1"/>
</dbReference>
<dbReference type="GO" id="GO:0046872">
    <property type="term" value="F:metal ion binding"/>
    <property type="evidence" value="ECO:0007669"/>
    <property type="project" value="UniProtKB-KW"/>
</dbReference>
<evidence type="ECO:0000256" key="9">
    <source>
        <dbReference type="ARBA" id="ARBA00023049"/>
    </source>
</evidence>
<keyword evidence="8" id="KW-0862">Zinc</keyword>
<evidence type="ECO:0000256" key="1">
    <source>
        <dbReference type="ARBA" id="ARBA00006008"/>
    </source>
</evidence>
<reference evidence="11 12" key="1">
    <citation type="submission" date="2020-01" db="EMBL/GenBank/DDBJ databases">
        <title>Identification and distribution of gene clusters putatively required for synthesis of sphingolipid metabolism inhibitors in phylogenetically diverse species of the filamentous fungus Fusarium.</title>
        <authorList>
            <person name="Kim H.-S."/>
            <person name="Busman M."/>
            <person name="Brown D.W."/>
            <person name="Divon H."/>
            <person name="Uhlig S."/>
            <person name="Proctor R.H."/>
        </authorList>
    </citation>
    <scope>NUCLEOTIDE SEQUENCE [LARGE SCALE GENOMIC DNA]</scope>
    <source>
        <strain evidence="11 12">NRRL 20459</strain>
    </source>
</reference>
<evidence type="ECO:0000256" key="8">
    <source>
        <dbReference type="ARBA" id="ARBA00022833"/>
    </source>
</evidence>
<dbReference type="AlphaFoldDB" id="A0A8H4PKL6"/>
<dbReference type="EMBL" id="JAADYS010000637">
    <property type="protein sequence ID" value="KAF4468257.1"/>
    <property type="molecule type" value="Genomic_DNA"/>
</dbReference>
<organism evidence="11 12">
    <name type="scientific">Fusarium albosuccineum</name>
    <dbReference type="NCBI Taxonomy" id="1237068"/>
    <lineage>
        <taxon>Eukaryota</taxon>
        <taxon>Fungi</taxon>
        <taxon>Dikarya</taxon>
        <taxon>Ascomycota</taxon>
        <taxon>Pezizomycotina</taxon>
        <taxon>Sordariomycetes</taxon>
        <taxon>Hypocreomycetidae</taxon>
        <taxon>Hypocreales</taxon>
        <taxon>Nectriaceae</taxon>
        <taxon>Fusarium</taxon>
        <taxon>Fusarium decemcellulare species complex</taxon>
    </lineage>
</organism>
<dbReference type="Gene3D" id="3.40.140.10">
    <property type="entry name" value="Cytidine Deaminase, domain 2"/>
    <property type="match status" value="1"/>
</dbReference>
<protein>
    <recommendedName>
        <fullName evidence="3">COP9 signalosome complex subunit 5</fullName>
    </recommendedName>
</protein>
<name>A0A8H4PKL6_9HYPO</name>
<evidence type="ECO:0000313" key="12">
    <source>
        <dbReference type="Proteomes" id="UP000554235"/>
    </source>
</evidence>
<dbReference type="OrthoDB" id="605656at2759"/>
<gene>
    <name evidence="11" type="ORF">FALBO_4876</name>
</gene>
<dbReference type="InterPro" id="IPR050242">
    <property type="entry name" value="JAMM_MPN+_peptidase_M67A"/>
</dbReference>
<dbReference type="InterPro" id="IPR040961">
    <property type="entry name" value="CSN5_C"/>
</dbReference>
<dbReference type="SUPFAM" id="SSF102712">
    <property type="entry name" value="JAB1/MPN domain"/>
    <property type="match status" value="1"/>
</dbReference>
<evidence type="ECO:0000256" key="4">
    <source>
        <dbReference type="ARBA" id="ARBA00022670"/>
    </source>
</evidence>
<evidence type="ECO:0000256" key="7">
    <source>
        <dbReference type="ARBA" id="ARBA00022801"/>
    </source>
</evidence>
<dbReference type="Pfam" id="PF18323">
    <property type="entry name" value="CSN5_C"/>
    <property type="match status" value="1"/>
</dbReference>
<evidence type="ECO:0000313" key="11">
    <source>
        <dbReference type="EMBL" id="KAF4468257.1"/>
    </source>
</evidence>
<dbReference type="SMART" id="SM00232">
    <property type="entry name" value="JAB_MPN"/>
    <property type="match status" value="1"/>
</dbReference>
<keyword evidence="9" id="KW-0482">Metalloprotease</keyword>
<proteinExistence type="inferred from homology"/>
<evidence type="ECO:0000256" key="3">
    <source>
        <dbReference type="ARBA" id="ARBA00014880"/>
    </source>
</evidence>
<keyword evidence="6" id="KW-0736">Signalosome</keyword>
<dbReference type="GO" id="GO:0006508">
    <property type="term" value="P:proteolysis"/>
    <property type="evidence" value="ECO:0007669"/>
    <property type="project" value="UniProtKB-KW"/>
</dbReference>
<dbReference type="GO" id="GO:0000338">
    <property type="term" value="P:protein deneddylation"/>
    <property type="evidence" value="ECO:0007669"/>
    <property type="project" value="UniProtKB-ARBA"/>
</dbReference>
<accession>A0A8H4PKL6</accession>
<dbReference type="FunFam" id="3.40.140.10:FF:000003">
    <property type="entry name" value="COP9 signalosome complex subunit 5"/>
    <property type="match status" value="1"/>
</dbReference>
<dbReference type="Proteomes" id="UP000554235">
    <property type="component" value="Unassembled WGS sequence"/>
</dbReference>
<dbReference type="PROSITE" id="PS50249">
    <property type="entry name" value="MPN"/>
    <property type="match status" value="1"/>
</dbReference>
<evidence type="ECO:0000256" key="6">
    <source>
        <dbReference type="ARBA" id="ARBA00022790"/>
    </source>
</evidence>
<dbReference type="InterPro" id="IPR037518">
    <property type="entry name" value="MPN"/>
</dbReference>
<keyword evidence="7" id="KW-0378">Hydrolase</keyword>
<dbReference type="Pfam" id="PF01398">
    <property type="entry name" value="JAB"/>
    <property type="match status" value="1"/>
</dbReference>
<comment type="similarity">
    <text evidence="1">Belongs to the peptidase M67A family. CSN5 subfamily.</text>
</comment>
<dbReference type="GO" id="GO:0008180">
    <property type="term" value="C:COP9 signalosome"/>
    <property type="evidence" value="ECO:0007669"/>
    <property type="project" value="UniProtKB-KW"/>
</dbReference>
<keyword evidence="12" id="KW-1185">Reference proteome</keyword>
<evidence type="ECO:0000256" key="2">
    <source>
        <dbReference type="ARBA" id="ARBA00011098"/>
    </source>
</evidence>
<evidence type="ECO:0000256" key="5">
    <source>
        <dbReference type="ARBA" id="ARBA00022723"/>
    </source>
</evidence>
<keyword evidence="4" id="KW-0645">Protease</keyword>
<dbReference type="InterPro" id="IPR000555">
    <property type="entry name" value="JAMM/MPN+_dom"/>
</dbReference>
<feature type="domain" description="MPN" evidence="10">
    <location>
        <begin position="132"/>
        <end position="269"/>
    </location>
</feature>
<sequence length="421" mass="46272">MFPSWSTPLHGALIDKTRSNAVVLLQAEAGQHPPSANCLSSPPTSLSLCIVPSRYPAKIWGRYDGGIGSKSMGYVLELSPLRHILTRVTELDNNVQLIDPKRDALYNYDSDSQKAINNARPWTKDPNFFKHVRISATALIKMTMHARSGGNLEVMGLMQGYIDQDTFVVTDAFRLPVEGTETRVNAQGEANEYLVEYLDLCRAQGRQENVVGWYHSHPGYGCWLSGIDVDTEAMQQQFQDPFLAVVIDPDRTINAGKVEIGAFRTYPANYKADSSATVTSDGFQAVPLAKAAEFGAHSSRYYSLEVSHFKSSLDSHLLELLWHKYWVQTLSQSPLLTNRDYGNKQMLDLSSKIKEATAGIARSRAGQGMMMGTGAKNTDKAVDKLARDTNLIATKERSGLIASQVKAGVFNGLGSKANTTS</sequence>
<keyword evidence="5" id="KW-0479">Metal-binding</keyword>
<comment type="subunit">
    <text evidence="2">Component of the COP9 signalosome (CSN) complex.</text>
</comment>
<dbReference type="GO" id="GO:0008237">
    <property type="term" value="F:metallopeptidase activity"/>
    <property type="evidence" value="ECO:0007669"/>
    <property type="project" value="UniProtKB-KW"/>
</dbReference>